<feature type="binding site" evidence="11">
    <location>
        <position position="238"/>
    </location>
    <ligand>
        <name>substrate</name>
    </ligand>
</feature>
<dbReference type="SUPFAM" id="SSF51338">
    <property type="entry name" value="Composite domain of metallo-dependent hydrolases"/>
    <property type="match status" value="1"/>
</dbReference>
<feature type="binding site" evidence="12">
    <location>
        <position position="206"/>
    </location>
    <ligand>
        <name>Zn(2+)</name>
        <dbReference type="ChEBI" id="CHEBI:29105"/>
    </ligand>
</feature>
<dbReference type="InterPro" id="IPR032466">
    <property type="entry name" value="Metal_Hydrolase"/>
</dbReference>
<feature type="domain" description="Amidohydrolase-related" evidence="13">
    <location>
        <begin position="59"/>
        <end position="391"/>
    </location>
</feature>
<dbReference type="Gene3D" id="2.30.40.10">
    <property type="entry name" value="Urease, subunit C, domain 1"/>
    <property type="match status" value="1"/>
</dbReference>
<dbReference type="EMBL" id="VLKZ01000003">
    <property type="protein sequence ID" value="TWI58050.1"/>
    <property type="molecule type" value="Genomic_DNA"/>
</dbReference>
<protein>
    <recommendedName>
        <fullName evidence="3">N-acetylglucosamine-6-phosphate deacetylase</fullName>
        <ecNumber evidence="2">3.5.1.25</ecNumber>
    </recommendedName>
</protein>
<evidence type="ECO:0000256" key="11">
    <source>
        <dbReference type="PIRSR" id="PIRSR038994-2"/>
    </source>
</evidence>
<keyword evidence="6 9" id="KW-0119">Carbohydrate metabolism</keyword>
<name>A0A562QPC2_9BACI</name>
<organism evidence="14 15">
    <name type="scientific">Halalkalibacter nanhaiisediminis</name>
    <dbReference type="NCBI Taxonomy" id="688079"/>
    <lineage>
        <taxon>Bacteria</taxon>
        <taxon>Bacillati</taxon>
        <taxon>Bacillota</taxon>
        <taxon>Bacilli</taxon>
        <taxon>Bacillales</taxon>
        <taxon>Bacillaceae</taxon>
        <taxon>Halalkalibacter</taxon>
    </lineage>
</organism>
<keyword evidence="5 9" id="KW-0378">Hydrolase</keyword>
<dbReference type="InterPro" id="IPR006680">
    <property type="entry name" value="Amidohydro-rel"/>
</dbReference>
<sequence>MFNDSYTLITGMSVVLETEIIREGYVLIKNDTIVDIGTLPLKSKLSSNTTIIECDPALTLIPGCIDLHIHGCYGVDVMDGTIDALQTMAQSLVKEGTTSFLTTTITQSEDKLERTLKNVANYMKEQEQIVGAEILGIHLEGPFISEKRAGVQPVEHIQQPDVDLFRKWDDLASNEIKIITLAPEKDKDYQLIKTLYQQGKIVSIGHSDATFSEVVEAIEEGAQHVTHLYNGMRGFHHREAGVAGAALLKGELYSELIVDGIHSSKESIQLAWSLKGREKLILITDSMRAKGLEDGEYELGGQVVHVKENKAMLEDGTLAGSTLKMNEALKKMQAFTGASLLDVIYMSSTLPAKRLKIDDRKGSIAINKDADLVLINSDFDVQKTWCKGQIVCSRIE</sequence>
<dbReference type="Proteomes" id="UP000315711">
    <property type="component" value="Unassembled WGS sequence"/>
</dbReference>
<feature type="binding site" evidence="11">
    <location>
        <begin position="318"/>
        <end position="320"/>
    </location>
    <ligand>
        <name>substrate</name>
    </ligand>
</feature>
<reference evidence="14 15" key="1">
    <citation type="journal article" date="2015" name="Stand. Genomic Sci.">
        <title>Genomic Encyclopedia of Bacterial and Archaeal Type Strains, Phase III: the genomes of soil and plant-associated and newly described type strains.</title>
        <authorList>
            <person name="Whitman W.B."/>
            <person name="Woyke T."/>
            <person name="Klenk H.P."/>
            <person name="Zhou Y."/>
            <person name="Lilburn T.G."/>
            <person name="Beck B.J."/>
            <person name="De Vos P."/>
            <person name="Vandamme P."/>
            <person name="Eisen J.A."/>
            <person name="Garrity G."/>
            <person name="Hugenholtz P."/>
            <person name="Kyrpides N.C."/>
        </authorList>
    </citation>
    <scope>NUCLEOTIDE SEQUENCE [LARGE SCALE GENOMIC DNA]</scope>
    <source>
        <strain evidence="14 15">CGMCC 1.10116</strain>
    </source>
</reference>
<dbReference type="Gene3D" id="3.20.20.140">
    <property type="entry name" value="Metal-dependent hydrolases"/>
    <property type="match status" value="1"/>
</dbReference>
<comment type="similarity">
    <text evidence="1 9">Belongs to the metallo-dependent hydrolases superfamily. NagA family.</text>
</comment>
<comment type="pathway">
    <text evidence="8">Amino-sugar metabolism; N-acetylneuraminate degradation; D-fructose 6-phosphate from N-acetylneuraminate: step 4/5.</text>
</comment>
<dbReference type="InterPro" id="IPR011059">
    <property type="entry name" value="Metal-dep_hydrolase_composite"/>
</dbReference>
<evidence type="ECO:0000256" key="8">
    <source>
        <dbReference type="ARBA" id="ARBA00060590"/>
    </source>
</evidence>
<proteinExistence type="inferred from homology"/>
<dbReference type="PANTHER" id="PTHR11113">
    <property type="entry name" value="N-ACETYLGLUCOSAMINE-6-PHOSPHATE DEACETYLASE"/>
    <property type="match status" value="1"/>
</dbReference>
<accession>A0A562QPC2</accession>
<evidence type="ECO:0000256" key="7">
    <source>
        <dbReference type="ARBA" id="ARBA00047647"/>
    </source>
</evidence>
<comment type="catalytic activity">
    <reaction evidence="7">
        <text>N-acetyl-D-glucosamine 6-phosphate + H2O = D-glucosamine 6-phosphate + acetate</text>
        <dbReference type="Rhea" id="RHEA:22936"/>
        <dbReference type="ChEBI" id="CHEBI:15377"/>
        <dbReference type="ChEBI" id="CHEBI:30089"/>
        <dbReference type="ChEBI" id="CHEBI:57513"/>
        <dbReference type="ChEBI" id="CHEBI:58725"/>
        <dbReference type="EC" id="3.5.1.25"/>
    </reaction>
</comment>
<dbReference type="SUPFAM" id="SSF51556">
    <property type="entry name" value="Metallo-dependent hydrolases"/>
    <property type="match status" value="1"/>
</dbReference>
<evidence type="ECO:0000256" key="6">
    <source>
        <dbReference type="ARBA" id="ARBA00023277"/>
    </source>
</evidence>
<feature type="binding site" evidence="12">
    <location>
        <position position="227"/>
    </location>
    <ligand>
        <name>Zn(2+)</name>
        <dbReference type="ChEBI" id="CHEBI:29105"/>
    </ligand>
</feature>
<evidence type="ECO:0000256" key="10">
    <source>
        <dbReference type="PIRSR" id="PIRSR038994-1"/>
    </source>
</evidence>
<dbReference type="NCBIfam" id="TIGR00221">
    <property type="entry name" value="nagA"/>
    <property type="match status" value="1"/>
</dbReference>
<keyword evidence="4 12" id="KW-0479">Metal-binding</keyword>
<dbReference type="CDD" id="cd00854">
    <property type="entry name" value="NagA"/>
    <property type="match status" value="1"/>
</dbReference>
<evidence type="ECO:0000256" key="5">
    <source>
        <dbReference type="ARBA" id="ARBA00022801"/>
    </source>
</evidence>
<evidence type="ECO:0000256" key="12">
    <source>
        <dbReference type="PIRSR" id="PIRSR038994-3"/>
    </source>
</evidence>
<feature type="binding site" evidence="11">
    <location>
        <position position="262"/>
    </location>
    <ligand>
        <name>substrate</name>
    </ligand>
</feature>
<comment type="caution">
    <text evidence="14">The sequence shown here is derived from an EMBL/GenBank/DDBJ whole genome shotgun (WGS) entry which is preliminary data.</text>
</comment>
<gene>
    <name evidence="14" type="ORF">IQ10_01381</name>
</gene>
<keyword evidence="15" id="KW-1185">Reference proteome</keyword>
<dbReference type="Pfam" id="PF01979">
    <property type="entry name" value="Amidohydro_1"/>
    <property type="match status" value="1"/>
</dbReference>
<feature type="active site" description="Proton donor/acceptor" evidence="10">
    <location>
        <position position="285"/>
    </location>
</feature>
<dbReference type="FunFam" id="3.20.20.140:FF:000004">
    <property type="entry name" value="N-acetylglucosamine-6-phosphate deacetylase"/>
    <property type="match status" value="1"/>
</dbReference>
<evidence type="ECO:0000256" key="4">
    <source>
        <dbReference type="ARBA" id="ARBA00022723"/>
    </source>
</evidence>
<evidence type="ECO:0000256" key="1">
    <source>
        <dbReference type="ARBA" id="ARBA00010716"/>
    </source>
</evidence>
<dbReference type="GO" id="GO:0008448">
    <property type="term" value="F:N-acetylglucosamine-6-phosphate deacetylase activity"/>
    <property type="evidence" value="ECO:0007669"/>
    <property type="project" value="UniProtKB-EC"/>
</dbReference>
<evidence type="ECO:0000256" key="9">
    <source>
        <dbReference type="PIRNR" id="PIRNR038994"/>
    </source>
</evidence>
<dbReference type="EC" id="3.5.1.25" evidence="2"/>
<dbReference type="InterPro" id="IPR003764">
    <property type="entry name" value="GlcNAc_6-P_deAcase"/>
</dbReference>
<evidence type="ECO:0000256" key="3">
    <source>
        <dbReference type="ARBA" id="ARBA00018029"/>
    </source>
</evidence>
<dbReference type="GO" id="GO:0006046">
    <property type="term" value="P:N-acetylglucosamine catabolic process"/>
    <property type="evidence" value="ECO:0007669"/>
    <property type="project" value="TreeGrafter"/>
</dbReference>
<evidence type="ECO:0000313" key="14">
    <source>
        <dbReference type="EMBL" id="TWI58050.1"/>
    </source>
</evidence>
<evidence type="ECO:0000313" key="15">
    <source>
        <dbReference type="Proteomes" id="UP000315711"/>
    </source>
</evidence>
<evidence type="ECO:0000256" key="2">
    <source>
        <dbReference type="ARBA" id="ARBA00011899"/>
    </source>
</evidence>
<feature type="binding site" evidence="12">
    <location>
        <position position="140"/>
    </location>
    <ligand>
        <name>Zn(2+)</name>
        <dbReference type="ChEBI" id="CHEBI:29105"/>
    </ligand>
</feature>
<dbReference type="PANTHER" id="PTHR11113:SF14">
    <property type="entry name" value="N-ACETYLGLUCOSAMINE-6-PHOSPHATE DEACETYLASE"/>
    <property type="match status" value="1"/>
</dbReference>
<feature type="binding site" evidence="11">
    <location>
        <position position="151"/>
    </location>
    <ligand>
        <name>substrate</name>
    </ligand>
</feature>
<dbReference type="PIRSF" id="PIRSF038994">
    <property type="entry name" value="NagA"/>
    <property type="match status" value="1"/>
</dbReference>
<comment type="cofactor">
    <cofactor evidence="12">
        <name>a divalent metal cation</name>
        <dbReference type="ChEBI" id="CHEBI:60240"/>
    </cofactor>
    <text evidence="12">Binds 1 divalent metal cation per subunit.</text>
</comment>
<dbReference type="RefSeq" id="WP_199757391.1">
    <property type="nucleotide sequence ID" value="NZ_VLKZ01000003.1"/>
</dbReference>
<dbReference type="GO" id="GO:0046872">
    <property type="term" value="F:metal ion binding"/>
    <property type="evidence" value="ECO:0007669"/>
    <property type="project" value="UniProtKB-KW"/>
</dbReference>
<evidence type="ECO:0000259" key="13">
    <source>
        <dbReference type="Pfam" id="PF01979"/>
    </source>
</evidence>
<feature type="binding site" evidence="11">
    <location>
        <begin position="230"/>
        <end position="231"/>
    </location>
    <ligand>
        <name>substrate</name>
    </ligand>
</feature>
<dbReference type="AlphaFoldDB" id="A0A562QPC2"/>